<feature type="region of interest" description="Disordered" evidence="1">
    <location>
        <begin position="1"/>
        <end position="27"/>
    </location>
</feature>
<evidence type="ECO:0000256" key="1">
    <source>
        <dbReference type="SAM" id="MobiDB-lite"/>
    </source>
</evidence>
<dbReference type="Proteomes" id="UP000324222">
    <property type="component" value="Unassembled WGS sequence"/>
</dbReference>
<dbReference type="EMBL" id="VSRR010003212">
    <property type="protein sequence ID" value="MPC35162.1"/>
    <property type="molecule type" value="Genomic_DNA"/>
</dbReference>
<gene>
    <name evidence="2" type="ORF">E2C01_028580</name>
</gene>
<dbReference type="AlphaFoldDB" id="A0A5B7ELX1"/>
<accession>A0A5B7ELX1</accession>
<keyword evidence="3" id="KW-1185">Reference proteome</keyword>
<name>A0A5B7ELX1_PORTR</name>
<reference evidence="2 3" key="1">
    <citation type="submission" date="2019-05" db="EMBL/GenBank/DDBJ databases">
        <title>Another draft genome of Portunus trituberculatus and its Hox gene families provides insights of decapod evolution.</title>
        <authorList>
            <person name="Jeong J.-H."/>
            <person name="Song I."/>
            <person name="Kim S."/>
            <person name="Choi T."/>
            <person name="Kim D."/>
            <person name="Ryu S."/>
            <person name="Kim W."/>
        </authorList>
    </citation>
    <scope>NUCLEOTIDE SEQUENCE [LARGE SCALE GENOMIC DNA]</scope>
    <source>
        <tissue evidence="2">Muscle</tissue>
    </source>
</reference>
<evidence type="ECO:0000313" key="2">
    <source>
        <dbReference type="EMBL" id="MPC35162.1"/>
    </source>
</evidence>
<proteinExistence type="predicted"/>
<protein>
    <submittedName>
        <fullName evidence="2">Uncharacterized protein</fullName>
    </submittedName>
</protein>
<organism evidence="2 3">
    <name type="scientific">Portunus trituberculatus</name>
    <name type="common">Swimming crab</name>
    <name type="synonym">Neptunus trituberculatus</name>
    <dbReference type="NCBI Taxonomy" id="210409"/>
    <lineage>
        <taxon>Eukaryota</taxon>
        <taxon>Metazoa</taxon>
        <taxon>Ecdysozoa</taxon>
        <taxon>Arthropoda</taxon>
        <taxon>Crustacea</taxon>
        <taxon>Multicrustacea</taxon>
        <taxon>Malacostraca</taxon>
        <taxon>Eumalacostraca</taxon>
        <taxon>Eucarida</taxon>
        <taxon>Decapoda</taxon>
        <taxon>Pleocyemata</taxon>
        <taxon>Brachyura</taxon>
        <taxon>Eubrachyura</taxon>
        <taxon>Portunoidea</taxon>
        <taxon>Portunidae</taxon>
        <taxon>Portuninae</taxon>
        <taxon>Portunus</taxon>
    </lineage>
</organism>
<sequence length="129" mass="13917">MARASPGVQERRHGGGPAGEGQCRGRHRRAEGCVHDLGEREYEWSPLINMEGSATRGQRKPREQRWLAVIGFSITAAWRSCSRVISYTGCQPRVAPSLAVQVSLVTSASRTTSFGGQNVGRPGQGRAGL</sequence>
<evidence type="ECO:0000313" key="3">
    <source>
        <dbReference type="Proteomes" id="UP000324222"/>
    </source>
</evidence>
<comment type="caution">
    <text evidence="2">The sequence shown here is derived from an EMBL/GenBank/DDBJ whole genome shotgun (WGS) entry which is preliminary data.</text>
</comment>